<proteinExistence type="predicted"/>
<comment type="caution">
    <text evidence="2">The sequence shown here is derived from an EMBL/GenBank/DDBJ whole genome shotgun (WGS) entry which is preliminary data.</text>
</comment>
<evidence type="ECO:0000313" key="2">
    <source>
        <dbReference type="EMBL" id="PLW81203.1"/>
    </source>
</evidence>
<feature type="compositionally biased region" description="Acidic residues" evidence="1">
    <location>
        <begin position="61"/>
        <end position="91"/>
    </location>
</feature>
<accession>A0A2N5XYI8</accession>
<dbReference type="RefSeq" id="WP_101522601.1">
    <property type="nucleotide sequence ID" value="NZ_PKLZ01000015.1"/>
</dbReference>
<gene>
    <name evidence="2" type="ORF">CWI75_16330</name>
</gene>
<protein>
    <submittedName>
        <fullName evidence="2">Uncharacterized protein</fullName>
    </submittedName>
</protein>
<name>A0A2N5XYI8_9GAMM</name>
<dbReference type="OrthoDB" id="5298522at2"/>
<evidence type="ECO:0000313" key="3">
    <source>
        <dbReference type="Proteomes" id="UP000234845"/>
    </source>
</evidence>
<reference evidence="3" key="1">
    <citation type="submission" date="2017-11" db="EMBL/GenBank/DDBJ databases">
        <title>The draft genome sequence of Chromatocurvus sp. F02.</title>
        <authorList>
            <person name="Du Z.-J."/>
            <person name="Chang Y.-Q."/>
        </authorList>
    </citation>
    <scope>NUCLEOTIDE SEQUENCE [LARGE SCALE GENOMIC DNA]</scope>
    <source>
        <strain evidence="3">F02</strain>
    </source>
</reference>
<organism evidence="2 3">
    <name type="scientific">Kineobactrum sediminis</name>
    <dbReference type="NCBI Taxonomy" id="1905677"/>
    <lineage>
        <taxon>Bacteria</taxon>
        <taxon>Pseudomonadati</taxon>
        <taxon>Pseudomonadota</taxon>
        <taxon>Gammaproteobacteria</taxon>
        <taxon>Cellvibrionales</taxon>
        <taxon>Halieaceae</taxon>
        <taxon>Kineobactrum</taxon>
    </lineage>
</organism>
<feature type="region of interest" description="Disordered" evidence="1">
    <location>
        <begin position="48"/>
        <end position="91"/>
    </location>
</feature>
<evidence type="ECO:0000256" key="1">
    <source>
        <dbReference type="SAM" id="MobiDB-lite"/>
    </source>
</evidence>
<dbReference type="AlphaFoldDB" id="A0A2N5XYI8"/>
<dbReference type="EMBL" id="PKLZ01000015">
    <property type="protein sequence ID" value="PLW81203.1"/>
    <property type="molecule type" value="Genomic_DNA"/>
</dbReference>
<keyword evidence="3" id="KW-1185">Reference proteome</keyword>
<sequence length="91" mass="9605">MKLVKKTADYSIFQRGDERYAVKDANKKAVNGDEKVAILTAEGLVKAPAPKAPEPAPVEEAAAEEPAAEAEAEPVAEEAEVEAAVPSEDDK</sequence>
<dbReference type="Proteomes" id="UP000234845">
    <property type="component" value="Unassembled WGS sequence"/>
</dbReference>